<keyword evidence="3" id="KW-1185">Reference proteome</keyword>
<dbReference type="InterPro" id="IPR049012">
    <property type="entry name" value="Mutator_transp_dom"/>
</dbReference>
<evidence type="ECO:0000313" key="2">
    <source>
        <dbReference type="EMBL" id="KAJ8888006.1"/>
    </source>
</evidence>
<comment type="caution">
    <text evidence="2">The sequence shown here is derived from an EMBL/GenBank/DDBJ whole genome shotgun (WGS) entry which is preliminary data.</text>
</comment>
<proteinExistence type="predicted"/>
<feature type="domain" description="Mutator-like transposase" evidence="1">
    <location>
        <begin position="11"/>
        <end position="155"/>
    </location>
</feature>
<reference evidence="2 3" key="1">
    <citation type="submission" date="2023-02" db="EMBL/GenBank/DDBJ databases">
        <title>LHISI_Scaffold_Assembly.</title>
        <authorList>
            <person name="Stuart O.P."/>
            <person name="Cleave R."/>
            <person name="Magrath M.J.L."/>
            <person name="Mikheyev A.S."/>
        </authorList>
    </citation>
    <scope>NUCLEOTIDE SEQUENCE [LARGE SCALE GENOMIC DNA]</scope>
    <source>
        <strain evidence="2">Daus_M_001</strain>
        <tissue evidence="2">Leg muscle</tissue>
    </source>
</reference>
<organism evidence="2 3">
    <name type="scientific">Dryococelus australis</name>
    <dbReference type="NCBI Taxonomy" id="614101"/>
    <lineage>
        <taxon>Eukaryota</taxon>
        <taxon>Metazoa</taxon>
        <taxon>Ecdysozoa</taxon>
        <taxon>Arthropoda</taxon>
        <taxon>Hexapoda</taxon>
        <taxon>Insecta</taxon>
        <taxon>Pterygota</taxon>
        <taxon>Neoptera</taxon>
        <taxon>Polyneoptera</taxon>
        <taxon>Phasmatodea</taxon>
        <taxon>Verophasmatodea</taxon>
        <taxon>Anareolatae</taxon>
        <taxon>Phasmatidae</taxon>
        <taxon>Eurycanthinae</taxon>
        <taxon>Dryococelus</taxon>
    </lineage>
</organism>
<evidence type="ECO:0000313" key="3">
    <source>
        <dbReference type="Proteomes" id="UP001159363"/>
    </source>
</evidence>
<protein>
    <recommendedName>
        <fullName evidence="1">Mutator-like transposase domain-containing protein</fullName>
    </recommendedName>
</protein>
<evidence type="ECO:0000259" key="1">
    <source>
        <dbReference type="Pfam" id="PF20700"/>
    </source>
</evidence>
<dbReference type="EMBL" id="JARBHB010000003">
    <property type="protein sequence ID" value="KAJ8888006.1"/>
    <property type="molecule type" value="Genomic_DNA"/>
</dbReference>
<sequence length="233" mass="26898">MYVILIKWKNKVCAANYEGSMVVWRWLEPLLCELDLNKLGLCYVQYLGDGNFKGFAAVLQNKPCGNNVNIAKLECVGHVQKRVGARLRRLKRDMKDKYLVMVKGLEEKKDLADCYYGQSTRKNLTNVEDMRKAIWASYFRMISTDANPQHFRCPSEAVMTAIKPVFNYLSKIYLLRRVSPRENSKSNESFNSIVWQRLPKTVYNGPQTLKLDVSDAVVCFYEGYVAKANVLER</sequence>
<gene>
    <name evidence="2" type="ORF">PR048_007491</name>
</gene>
<name>A0ABQ9HVA1_9NEOP</name>
<dbReference type="Pfam" id="PF20700">
    <property type="entry name" value="Mutator"/>
    <property type="match status" value="1"/>
</dbReference>
<dbReference type="Proteomes" id="UP001159363">
    <property type="component" value="Chromosome 3"/>
</dbReference>
<accession>A0ABQ9HVA1</accession>